<gene>
    <name evidence="2" type="ORF">AKJ09_02320</name>
</gene>
<evidence type="ECO:0000256" key="1">
    <source>
        <dbReference type="SAM" id="SignalP"/>
    </source>
</evidence>
<dbReference type="Proteomes" id="UP000064967">
    <property type="component" value="Chromosome"/>
</dbReference>
<organism evidence="2 3">
    <name type="scientific">Labilithrix luteola</name>
    <dbReference type="NCBI Taxonomy" id="1391654"/>
    <lineage>
        <taxon>Bacteria</taxon>
        <taxon>Pseudomonadati</taxon>
        <taxon>Myxococcota</taxon>
        <taxon>Polyangia</taxon>
        <taxon>Polyangiales</taxon>
        <taxon>Labilitrichaceae</taxon>
        <taxon>Labilithrix</taxon>
    </lineage>
</organism>
<dbReference type="KEGG" id="llu:AKJ09_02320"/>
<sequence length="234" mass="25405">MRAMVLEVPMSVVRNLLAPAVLVSLFACSSSPGASPESDAGLDSGEPQYWGETWYPTEDVGTKTGQRIKNYKFVGFPDGDRAEGPKPVSLADYYDPTGKTIKLIHIQAVGLWSTNCRLEMEVVGPMKPDLDARKVVWIVSVAEGLTPGMPSTMDDLAKWMNNYKFKSAFPGFTAVLDPGSRNLGPFYDAAALPWNVDIDAKTMTILSQGTGAKTTRDQILSEIDADLAKAAQLR</sequence>
<name>A0A0K1PQJ1_9BACT</name>
<protein>
    <recommendedName>
        <fullName evidence="4">Thioredoxin domain-containing protein</fullName>
    </recommendedName>
</protein>
<feature type="chain" id="PRO_5005466158" description="Thioredoxin domain-containing protein" evidence="1">
    <location>
        <begin position="35"/>
        <end position="234"/>
    </location>
</feature>
<evidence type="ECO:0000313" key="2">
    <source>
        <dbReference type="EMBL" id="AKU95656.1"/>
    </source>
</evidence>
<dbReference type="PROSITE" id="PS51257">
    <property type="entry name" value="PROKAR_LIPOPROTEIN"/>
    <property type="match status" value="1"/>
</dbReference>
<dbReference type="AlphaFoldDB" id="A0A0K1PQJ1"/>
<proteinExistence type="predicted"/>
<accession>A0A0K1PQJ1</accession>
<keyword evidence="1" id="KW-0732">Signal</keyword>
<feature type="signal peptide" evidence="1">
    <location>
        <begin position="1"/>
        <end position="34"/>
    </location>
</feature>
<reference evidence="2 3" key="1">
    <citation type="submission" date="2015-08" db="EMBL/GenBank/DDBJ databases">
        <authorList>
            <person name="Babu N.S."/>
            <person name="Beckwith C.J."/>
            <person name="Beseler K.G."/>
            <person name="Brison A."/>
            <person name="Carone J.V."/>
            <person name="Caskin T.P."/>
            <person name="Diamond M."/>
            <person name="Durham M.E."/>
            <person name="Foxe J.M."/>
            <person name="Go M."/>
            <person name="Henderson B.A."/>
            <person name="Jones I.B."/>
            <person name="McGettigan J.A."/>
            <person name="Micheletti S.J."/>
            <person name="Nasrallah M.E."/>
            <person name="Ortiz D."/>
            <person name="Piller C.R."/>
            <person name="Privatt S.R."/>
            <person name="Schneider S.L."/>
            <person name="Sharp S."/>
            <person name="Smith T.C."/>
            <person name="Stanton J.D."/>
            <person name="Ullery H.E."/>
            <person name="Wilson R.J."/>
            <person name="Serrano M.G."/>
            <person name="Buck G."/>
            <person name="Lee V."/>
            <person name="Wang Y."/>
            <person name="Carvalho R."/>
            <person name="Voegtly L."/>
            <person name="Shi R."/>
            <person name="Duckworth R."/>
            <person name="Johnson A."/>
            <person name="Loviza R."/>
            <person name="Walstead R."/>
            <person name="Shah Z."/>
            <person name="Kiflezghi M."/>
            <person name="Wade K."/>
            <person name="Ball S.L."/>
            <person name="Bradley K.W."/>
            <person name="Asai D.J."/>
            <person name="Bowman C.A."/>
            <person name="Russell D.A."/>
            <person name="Pope W.H."/>
            <person name="Jacobs-Sera D."/>
            <person name="Hendrix R.W."/>
            <person name="Hatfull G.F."/>
        </authorList>
    </citation>
    <scope>NUCLEOTIDE SEQUENCE [LARGE SCALE GENOMIC DNA]</scope>
    <source>
        <strain evidence="2 3">DSM 27648</strain>
    </source>
</reference>
<evidence type="ECO:0000313" key="3">
    <source>
        <dbReference type="Proteomes" id="UP000064967"/>
    </source>
</evidence>
<dbReference type="EMBL" id="CP012333">
    <property type="protein sequence ID" value="AKU95656.1"/>
    <property type="molecule type" value="Genomic_DNA"/>
</dbReference>
<keyword evidence="3" id="KW-1185">Reference proteome</keyword>
<dbReference type="STRING" id="1391654.AKJ09_02320"/>
<evidence type="ECO:0008006" key="4">
    <source>
        <dbReference type="Google" id="ProtNLM"/>
    </source>
</evidence>